<keyword evidence="3" id="KW-1185">Reference proteome</keyword>
<comment type="caution">
    <text evidence="2">The sequence shown here is derived from an EMBL/GenBank/DDBJ whole genome shotgun (WGS) entry which is preliminary data.</text>
</comment>
<dbReference type="PATRIC" id="fig|1354251.4.peg.4270"/>
<keyword evidence="1" id="KW-1133">Transmembrane helix</keyword>
<accession>A0A1B7IE51</accession>
<organism evidence="2 3">
    <name type="scientific">Buttiauxella brennerae ATCC 51605</name>
    <dbReference type="NCBI Taxonomy" id="1354251"/>
    <lineage>
        <taxon>Bacteria</taxon>
        <taxon>Pseudomonadati</taxon>
        <taxon>Pseudomonadota</taxon>
        <taxon>Gammaproteobacteria</taxon>
        <taxon>Enterobacterales</taxon>
        <taxon>Enterobacteriaceae</taxon>
        <taxon>Buttiauxella</taxon>
    </lineage>
</organism>
<protein>
    <recommendedName>
        <fullName evidence="4">Cardiolipin synthase N-terminal domain-containing protein</fullName>
    </recommendedName>
</protein>
<keyword evidence="1" id="KW-0812">Transmembrane</keyword>
<proteinExistence type="predicted"/>
<dbReference type="EMBL" id="LXER01000040">
    <property type="protein sequence ID" value="OAT27608.1"/>
    <property type="molecule type" value="Genomic_DNA"/>
</dbReference>
<dbReference type="Proteomes" id="UP000078410">
    <property type="component" value="Unassembled WGS sequence"/>
</dbReference>
<reference evidence="2 3" key="1">
    <citation type="submission" date="2016-04" db="EMBL/GenBank/DDBJ databases">
        <title>ATOL: Assembling a taxonomically balanced genome-scale reconstruction of the evolutionary history of the Enterobacteriaceae.</title>
        <authorList>
            <person name="Plunkett G.III."/>
            <person name="Neeno-Eckwall E.C."/>
            <person name="Glasner J.D."/>
            <person name="Perna N.T."/>
        </authorList>
    </citation>
    <scope>NUCLEOTIDE SEQUENCE [LARGE SCALE GENOMIC DNA]</scope>
    <source>
        <strain evidence="2 3">ATCC 51605</strain>
    </source>
</reference>
<keyword evidence="1" id="KW-0472">Membrane</keyword>
<evidence type="ECO:0000313" key="3">
    <source>
        <dbReference type="Proteomes" id="UP000078410"/>
    </source>
</evidence>
<evidence type="ECO:0000313" key="2">
    <source>
        <dbReference type="EMBL" id="OAT27608.1"/>
    </source>
</evidence>
<evidence type="ECO:0000256" key="1">
    <source>
        <dbReference type="SAM" id="Phobius"/>
    </source>
</evidence>
<feature type="transmembrane region" description="Helical" evidence="1">
    <location>
        <begin position="35"/>
        <end position="56"/>
    </location>
</feature>
<sequence length="71" mass="8496">MALIYHLEFAMLTTEIITLFIFIFLQWMIVRRTGLKPWVSLLLLLPIINLFAYLYIATARWPNEKTKIRPD</sequence>
<dbReference type="AlphaFoldDB" id="A0A1B7IE51"/>
<gene>
    <name evidence="2" type="ORF">M975_4159</name>
</gene>
<feature type="transmembrane region" description="Helical" evidence="1">
    <location>
        <begin position="7"/>
        <end position="29"/>
    </location>
</feature>
<evidence type="ECO:0008006" key="4">
    <source>
        <dbReference type="Google" id="ProtNLM"/>
    </source>
</evidence>
<name>A0A1B7IE51_9ENTR</name>